<reference evidence="1" key="1">
    <citation type="submission" date="2014-09" db="EMBL/GenBank/DDBJ databases">
        <authorList>
            <person name="Magalhaes I.L.F."/>
            <person name="Oliveira U."/>
            <person name="Santos F.R."/>
            <person name="Vidigal T.H.D.A."/>
            <person name="Brescovit A.D."/>
            <person name="Santos A.J."/>
        </authorList>
    </citation>
    <scope>NUCLEOTIDE SEQUENCE</scope>
    <source>
        <tissue evidence="1">Shoot tissue taken approximately 20 cm above the soil surface</tissue>
    </source>
</reference>
<reference evidence="1" key="2">
    <citation type="journal article" date="2015" name="Data Brief">
        <title>Shoot transcriptome of the giant reed, Arundo donax.</title>
        <authorList>
            <person name="Barrero R.A."/>
            <person name="Guerrero F.D."/>
            <person name="Moolhuijzen P."/>
            <person name="Goolsby J.A."/>
            <person name="Tidwell J."/>
            <person name="Bellgard S.E."/>
            <person name="Bellgard M.I."/>
        </authorList>
    </citation>
    <scope>NUCLEOTIDE SEQUENCE</scope>
    <source>
        <tissue evidence="1">Shoot tissue taken approximately 20 cm above the soil surface</tissue>
    </source>
</reference>
<organism evidence="1">
    <name type="scientific">Arundo donax</name>
    <name type="common">Giant reed</name>
    <name type="synonym">Donax arundinaceus</name>
    <dbReference type="NCBI Taxonomy" id="35708"/>
    <lineage>
        <taxon>Eukaryota</taxon>
        <taxon>Viridiplantae</taxon>
        <taxon>Streptophyta</taxon>
        <taxon>Embryophyta</taxon>
        <taxon>Tracheophyta</taxon>
        <taxon>Spermatophyta</taxon>
        <taxon>Magnoliopsida</taxon>
        <taxon>Liliopsida</taxon>
        <taxon>Poales</taxon>
        <taxon>Poaceae</taxon>
        <taxon>PACMAD clade</taxon>
        <taxon>Arundinoideae</taxon>
        <taxon>Arundineae</taxon>
        <taxon>Arundo</taxon>
    </lineage>
</organism>
<name>A0A0A8Y8X1_ARUDO</name>
<evidence type="ECO:0000313" key="1">
    <source>
        <dbReference type="EMBL" id="JAD22721.1"/>
    </source>
</evidence>
<accession>A0A0A8Y8X1</accession>
<protein>
    <submittedName>
        <fullName evidence="1">Uncharacterized protein</fullName>
    </submittedName>
</protein>
<dbReference type="EMBL" id="GBRH01275174">
    <property type="protein sequence ID" value="JAD22721.1"/>
    <property type="molecule type" value="Transcribed_RNA"/>
</dbReference>
<sequence>MLIWKPIPLFGCIWSGNGIKPPKE</sequence>
<dbReference type="AlphaFoldDB" id="A0A0A8Y8X1"/>
<proteinExistence type="predicted"/>